<comment type="caution">
    <text evidence="2">The sequence shown here is derived from an EMBL/GenBank/DDBJ whole genome shotgun (WGS) entry which is preliminary data.</text>
</comment>
<accession>A0AAV6VPL5</accession>
<sequence>MCEYRSSPNKKRRRHAIDFLAPSRTRGWVGGRGCRRRRVFAKRSSEGVSERLLFPSRQTKRLKSRGSLPSTSVAHERSRNRFDKGARPD</sequence>
<reference evidence="2 3" key="1">
    <citation type="journal article" date="2022" name="Nat. Ecol. Evol.">
        <title>A masculinizing supergene underlies an exaggerated male reproductive morph in a spider.</title>
        <authorList>
            <person name="Hendrickx F."/>
            <person name="De Corte Z."/>
            <person name="Sonet G."/>
            <person name="Van Belleghem S.M."/>
            <person name="Kostlbacher S."/>
            <person name="Vangestel C."/>
        </authorList>
    </citation>
    <scope>NUCLEOTIDE SEQUENCE [LARGE SCALE GENOMIC DNA]</scope>
    <source>
        <strain evidence="2">W744_W776</strain>
    </source>
</reference>
<organism evidence="2 3">
    <name type="scientific">Oedothorax gibbosus</name>
    <dbReference type="NCBI Taxonomy" id="931172"/>
    <lineage>
        <taxon>Eukaryota</taxon>
        <taxon>Metazoa</taxon>
        <taxon>Ecdysozoa</taxon>
        <taxon>Arthropoda</taxon>
        <taxon>Chelicerata</taxon>
        <taxon>Arachnida</taxon>
        <taxon>Araneae</taxon>
        <taxon>Araneomorphae</taxon>
        <taxon>Entelegynae</taxon>
        <taxon>Araneoidea</taxon>
        <taxon>Linyphiidae</taxon>
        <taxon>Erigoninae</taxon>
        <taxon>Oedothorax</taxon>
    </lineage>
</organism>
<gene>
    <name evidence="2" type="ORF">JTE90_001610</name>
</gene>
<feature type="region of interest" description="Disordered" evidence="1">
    <location>
        <begin position="47"/>
        <end position="89"/>
    </location>
</feature>
<evidence type="ECO:0000313" key="3">
    <source>
        <dbReference type="Proteomes" id="UP000827092"/>
    </source>
</evidence>
<dbReference type="AlphaFoldDB" id="A0AAV6VPL5"/>
<proteinExistence type="predicted"/>
<feature type="compositionally biased region" description="Basic and acidic residues" evidence="1">
    <location>
        <begin position="74"/>
        <end position="89"/>
    </location>
</feature>
<dbReference type="Proteomes" id="UP000827092">
    <property type="component" value="Unassembled WGS sequence"/>
</dbReference>
<protein>
    <submittedName>
        <fullName evidence="2">Uncharacterized protein</fullName>
    </submittedName>
</protein>
<dbReference type="EMBL" id="JAFNEN010000052">
    <property type="protein sequence ID" value="KAG8197686.1"/>
    <property type="molecule type" value="Genomic_DNA"/>
</dbReference>
<evidence type="ECO:0000256" key="1">
    <source>
        <dbReference type="SAM" id="MobiDB-lite"/>
    </source>
</evidence>
<evidence type="ECO:0000313" key="2">
    <source>
        <dbReference type="EMBL" id="KAG8197686.1"/>
    </source>
</evidence>
<name>A0AAV6VPL5_9ARAC</name>
<keyword evidence="3" id="KW-1185">Reference proteome</keyword>